<feature type="compositionally biased region" description="Low complexity" evidence="1">
    <location>
        <begin position="53"/>
        <end position="62"/>
    </location>
</feature>
<name>A0A150TE32_SORCE</name>
<dbReference type="AlphaFoldDB" id="A0A150TE32"/>
<feature type="region of interest" description="Disordered" evidence="1">
    <location>
        <begin position="1"/>
        <end position="62"/>
    </location>
</feature>
<feature type="compositionally biased region" description="Polar residues" evidence="1">
    <location>
        <begin position="16"/>
        <end position="31"/>
    </location>
</feature>
<sequence length="76" mass="8049">MGSRSSVGARSRNRRITSQPRKPQTAPSAAPSSVGMRRAPCDRAGRVSRKTRSPPSAAATSAEINRASVAFQKRAV</sequence>
<evidence type="ECO:0000313" key="3">
    <source>
        <dbReference type="Proteomes" id="UP000075502"/>
    </source>
</evidence>
<dbReference type="EMBL" id="JEME01002859">
    <property type="protein sequence ID" value="KYG02950.1"/>
    <property type="molecule type" value="Genomic_DNA"/>
</dbReference>
<reference evidence="2 3" key="1">
    <citation type="submission" date="2014-02" db="EMBL/GenBank/DDBJ databases">
        <title>The small core and large imbalanced accessory genome model reveals a collaborative survival strategy of Sorangium cellulosum strains in nature.</title>
        <authorList>
            <person name="Han K."/>
            <person name="Peng R."/>
            <person name="Blom J."/>
            <person name="Li Y.-Z."/>
        </authorList>
    </citation>
    <scope>NUCLEOTIDE SEQUENCE [LARGE SCALE GENOMIC DNA]</scope>
    <source>
        <strain evidence="2 3">So0007-03</strain>
    </source>
</reference>
<protein>
    <submittedName>
        <fullName evidence="2">Uncharacterized protein</fullName>
    </submittedName>
</protein>
<evidence type="ECO:0000313" key="2">
    <source>
        <dbReference type="EMBL" id="KYG02950.1"/>
    </source>
</evidence>
<proteinExistence type="predicted"/>
<dbReference type="Proteomes" id="UP000075502">
    <property type="component" value="Unassembled WGS sequence"/>
</dbReference>
<evidence type="ECO:0000256" key="1">
    <source>
        <dbReference type="SAM" id="MobiDB-lite"/>
    </source>
</evidence>
<comment type="caution">
    <text evidence="2">The sequence shown here is derived from an EMBL/GenBank/DDBJ whole genome shotgun (WGS) entry which is preliminary data.</text>
</comment>
<accession>A0A150TE32</accession>
<organism evidence="2 3">
    <name type="scientific">Sorangium cellulosum</name>
    <name type="common">Polyangium cellulosum</name>
    <dbReference type="NCBI Taxonomy" id="56"/>
    <lineage>
        <taxon>Bacteria</taxon>
        <taxon>Pseudomonadati</taxon>
        <taxon>Myxococcota</taxon>
        <taxon>Polyangia</taxon>
        <taxon>Polyangiales</taxon>
        <taxon>Polyangiaceae</taxon>
        <taxon>Sorangium</taxon>
    </lineage>
</organism>
<gene>
    <name evidence="2" type="ORF">BE21_53905</name>
</gene>